<feature type="region of interest" description="Disordered" evidence="3">
    <location>
        <begin position="22"/>
        <end position="65"/>
    </location>
</feature>
<evidence type="ECO:0000259" key="4">
    <source>
        <dbReference type="PROSITE" id="PS50010"/>
    </source>
</evidence>
<gene>
    <name evidence="6" type="primary">ABSGL_10984.1 scaffold 12038</name>
</gene>
<dbReference type="PANTHER" id="PTHR46572">
    <property type="entry name" value="RHO1 GDP-GTP EXCHANGE PROTEIN 1-RELATED"/>
    <property type="match status" value="1"/>
</dbReference>
<evidence type="ECO:0000259" key="5">
    <source>
        <dbReference type="PROSITE" id="PS50219"/>
    </source>
</evidence>
<dbReference type="FunCoup" id="A0A168QMN1">
    <property type="interactions" value="95"/>
</dbReference>
<dbReference type="EMBL" id="LT554419">
    <property type="protein sequence ID" value="SAM05118.1"/>
    <property type="molecule type" value="Genomic_DNA"/>
</dbReference>
<dbReference type="STRING" id="4829.A0A168QMN1"/>
<dbReference type="Pfam" id="PF00780">
    <property type="entry name" value="CNH"/>
    <property type="match status" value="1"/>
</dbReference>
<dbReference type="OrthoDB" id="2272012at2759"/>
<dbReference type="Proteomes" id="UP000078561">
    <property type="component" value="Unassembled WGS sequence"/>
</dbReference>
<keyword evidence="7" id="KW-1185">Reference proteome</keyword>
<dbReference type="InterPro" id="IPR000591">
    <property type="entry name" value="DEP_dom"/>
</dbReference>
<dbReference type="PANTHER" id="PTHR46572:SF2">
    <property type="entry name" value="RHO1 GDP-GTP EXCHANGE PROTEIN 1-RELATED"/>
    <property type="match status" value="1"/>
</dbReference>
<dbReference type="Gene3D" id="1.10.10.10">
    <property type="entry name" value="Winged helix-like DNA-binding domain superfamily/Winged helix DNA-binding domain"/>
    <property type="match status" value="1"/>
</dbReference>
<dbReference type="InterPro" id="IPR035899">
    <property type="entry name" value="DBL_dom_sf"/>
</dbReference>
<dbReference type="InterPro" id="IPR041675">
    <property type="entry name" value="PH_5"/>
</dbReference>
<feature type="domain" description="CNH" evidence="5">
    <location>
        <begin position="797"/>
        <end position="1111"/>
    </location>
</feature>
<dbReference type="SMART" id="SM00036">
    <property type="entry name" value="CNH"/>
    <property type="match status" value="1"/>
</dbReference>
<dbReference type="SUPFAM" id="SSF46785">
    <property type="entry name" value="Winged helix' DNA-binding domain"/>
    <property type="match status" value="1"/>
</dbReference>
<evidence type="ECO:0008006" key="8">
    <source>
        <dbReference type="Google" id="ProtNLM"/>
    </source>
</evidence>
<organism evidence="6">
    <name type="scientific">Absidia glauca</name>
    <name type="common">Pin mould</name>
    <dbReference type="NCBI Taxonomy" id="4829"/>
    <lineage>
        <taxon>Eukaryota</taxon>
        <taxon>Fungi</taxon>
        <taxon>Fungi incertae sedis</taxon>
        <taxon>Mucoromycota</taxon>
        <taxon>Mucoromycotina</taxon>
        <taxon>Mucoromycetes</taxon>
        <taxon>Mucorales</taxon>
        <taxon>Cunninghamellaceae</taxon>
        <taxon>Absidia</taxon>
    </lineage>
</organism>
<dbReference type="SMART" id="SM00325">
    <property type="entry name" value="RhoGEF"/>
    <property type="match status" value="1"/>
</dbReference>
<dbReference type="PROSITE" id="PS50219">
    <property type="entry name" value="CNH"/>
    <property type="match status" value="1"/>
</dbReference>
<dbReference type="InterPro" id="IPR011993">
    <property type="entry name" value="PH-like_dom_sf"/>
</dbReference>
<name>A0A168QMN1_ABSGL</name>
<dbReference type="Pfam" id="PF00610">
    <property type="entry name" value="DEP"/>
    <property type="match status" value="1"/>
</dbReference>
<dbReference type="GO" id="GO:0005085">
    <property type="term" value="F:guanyl-nucleotide exchange factor activity"/>
    <property type="evidence" value="ECO:0007669"/>
    <property type="project" value="UniProtKB-KW"/>
</dbReference>
<reference evidence="6" key="1">
    <citation type="submission" date="2016-04" db="EMBL/GenBank/DDBJ databases">
        <authorList>
            <person name="Evans L.H."/>
            <person name="Alamgir A."/>
            <person name="Owens N."/>
            <person name="Weber N.D."/>
            <person name="Virtaneva K."/>
            <person name="Barbian K."/>
            <person name="Babar A."/>
            <person name="Rosenke K."/>
        </authorList>
    </citation>
    <scope>NUCLEOTIDE SEQUENCE [LARGE SCALE GENOMIC DNA]</scope>
    <source>
        <strain evidence="6">CBS 101.48</strain>
    </source>
</reference>
<keyword evidence="2" id="KW-0344">Guanine-nucleotide releasing factor</keyword>
<dbReference type="SUPFAM" id="SSF48065">
    <property type="entry name" value="DBL homology domain (DH-domain)"/>
    <property type="match status" value="1"/>
</dbReference>
<feature type="compositionally biased region" description="Low complexity" evidence="3">
    <location>
        <begin position="213"/>
        <end position="222"/>
    </location>
</feature>
<dbReference type="OMA" id="CFRQKII"/>
<dbReference type="InterPro" id="IPR036390">
    <property type="entry name" value="WH_DNA-bd_sf"/>
</dbReference>
<dbReference type="SUPFAM" id="SSF50729">
    <property type="entry name" value="PH domain-like"/>
    <property type="match status" value="1"/>
</dbReference>
<dbReference type="CDD" id="cd00160">
    <property type="entry name" value="RhoGEF"/>
    <property type="match status" value="1"/>
</dbReference>
<evidence type="ECO:0000256" key="1">
    <source>
        <dbReference type="ARBA" id="ARBA00022553"/>
    </source>
</evidence>
<dbReference type="Gene3D" id="1.20.900.10">
    <property type="entry name" value="Dbl homology (DH) domain"/>
    <property type="match status" value="1"/>
</dbReference>
<dbReference type="SMART" id="SM00049">
    <property type="entry name" value="DEP"/>
    <property type="match status" value="1"/>
</dbReference>
<dbReference type="InterPro" id="IPR052233">
    <property type="entry name" value="Rho-type_GEFs"/>
</dbReference>
<dbReference type="Gene3D" id="2.30.29.30">
    <property type="entry name" value="Pleckstrin-homology domain (PH domain)/Phosphotyrosine-binding domain (PTB)"/>
    <property type="match status" value="1"/>
</dbReference>
<dbReference type="GO" id="GO:0035556">
    <property type="term" value="P:intracellular signal transduction"/>
    <property type="evidence" value="ECO:0007669"/>
    <property type="project" value="InterPro"/>
</dbReference>
<dbReference type="InterPro" id="IPR001180">
    <property type="entry name" value="CNH_dom"/>
</dbReference>
<evidence type="ECO:0000256" key="2">
    <source>
        <dbReference type="ARBA" id="ARBA00022658"/>
    </source>
</evidence>
<feature type="compositionally biased region" description="Polar residues" evidence="3">
    <location>
        <begin position="25"/>
        <end position="35"/>
    </location>
</feature>
<feature type="region of interest" description="Disordered" evidence="3">
    <location>
        <begin position="212"/>
        <end position="241"/>
    </location>
</feature>
<keyword evidence="1" id="KW-0597">Phosphoprotein</keyword>
<dbReference type="Pfam" id="PF00621">
    <property type="entry name" value="RhoGEF"/>
    <property type="match status" value="1"/>
</dbReference>
<protein>
    <recommendedName>
        <fullName evidence="8">DH domain-containing protein</fullName>
    </recommendedName>
</protein>
<dbReference type="AlphaFoldDB" id="A0A168QMN1"/>
<proteinExistence type="predicted"/>
<dbReference type="InterPro" id="IPR036388">
    <property type="entry name" value="WH-like_DNA-bd_sf"/>
</dbReference>
<evidence type="ECO:0000313" key="6">
    <source>
        <dbReference type="EMBL" id="SAM05118.1"/>
    </source>
</evidence>
<dbReference type="PROSITE" id="PS50010">
    <property type="entry name" value="DH_2"/>
    <property type="match status" value="1"/>
</dbReference>
<sequence length="1135" mass="127949">MTAQVTRLTPSASIRDQYYRKHGLQQRNNNSNTQCTPPPTLTIEDDDQQSNTTTTTTTVRPLQSPALTDDADIVIDSRHMEIDDPTKVTNTCGSHLSIETRTSLQVESADNQETNCQTFSPTSFQQTDQQLFYASSSAMEPSILISKSNNIDSGSKKSITSETSFNEKTSLLSRLSKTTAPMRAKLSAMSRTNSYLKPNMVASLSIPLRRSTDSTYHSSTTSALRISSASNRRSHGERAQSFSFEKSIRPSREMITYPIPSVSAGSNSRDHQHIDPALLSQVAIAFKERVMVGTKIKDSIKYKDTFDGMEAVDKLTLLTRTKDRNLALLLGRALDAQRLFHDVNYEHRLRDSRQELYRFTEHINVRTPAAIEDVNDPINSATWTIEDDETSEASYRGQQPAKNDINCPNGVFTLLLTCYSPTCSREKLCYSVFCPRRLEQYWIQPLLTSDLINPPERREAFVRDLFWNILEIYETNSRFVEALQARQALGAMVHQVGDILLEHVAHFTPFVNYGAHQIIGKSIFQTEKSTNPEFAAYVEATERLPVSRKLELNAYLTRPTTRLGRYTLLLREILKHTPQNHPDQETIPKAIKIISEHLTNVNYETGKTENRFNLQLLAEKLQDSSPLYDMDLNLLAEDRQIVMKGPLKRKGIDSESLALQVYLLDHCLIITKQKFTDDGEQVKLYRKPIPIGLLAISLPDQTKRASVILPYGQHNTVSMDAATTATGGSNSPGTKSGYPISFVHLGRHGTNPTTLYASSFTNRRQWVDKIESYRYSLTEKQKVVEVVPINNDFFNGLNKVNCATPFGGSILIGSDQGVYLISHRKVIRLLDMDKVSQIEILENKFILILADKTLYTYGMDLLDDNANDKPTDSRGRKLSNHVSFFKVGTVMDKSSSSDGVERSLVCYVRYNAMTSTIRALEIHDASTTKSKKKKTAATTKEQGLRRKTTAHFGSLLRPQHDGLRVFKDLYIPGEATSIQYFKNILCIGSAKGFQMVDIGSAGVLSVLDPEDKSHTALASKYDLRPISMFRHPDKTILLCYHAFYINKKGQRARQDWLIEWEGHPTAFAFRYPYLVAFDTSFIEIRNIDTGDLAQVIPGNNIRCLKPDPSEAIHCVMDDGVNGTEFVFQLRFISEK</sequence>
<dbReference type="InParanoid" id="A0A168QMN1"/>
<dbReference type="Pfam" id="PF15405">
    <property type="entry name" value="PH_5"/>
    <property type="match status" value="1"/>
</dbReference>
<feature type="domain" description="DH" evidence="4">
    <location>
        <begin position="438"/>
        <end position="604"/>
    </location>
</feature>
<evidence type="ECO:0000313" key="7">
    <source>
        <dbReference type="Proteomes" id="UP000078561"/>
    </source>
</evidence>
<accession>A0A168QMN1</accession>
<evidence type="ECO:0000256" key="3">
    <source>
        <dbReference type="SAM" id="MobiDB-lite"/>
    </source>
</evidence>
<dbReference type="InterPro" id="IPR000219">
    <property type="entry name" value="DH_dom"/>
</dbReference>